<name>A0AAW1K2C7_POPJA</name>
<keyword evidence="2" id="KW-1185">Reference proteome</keyword>
<comment type="caution">
    <text evidence="1">The sequence shown here is derived from an EMBL/GenBank/DDBJ whole genome shotgun (WGS) entry which is preliminary data.</text>
</comment>
<reference evidence="1 2" key="1">
    <citation type="journal article" date="2024" name="BMC Genomics">
        <title>De novo assembly and annotation of Popillia japonica's genome with initial clues to its potential as an invasive pest.</title>
        <authorList>
            <person name="Cucini C."/>
            <person name="Boschi S."/>
            <person name="Funari R."/>
            <person name="Cardaioli E."/>
            <person name="Iannotti N."/>
            <person name="Marturano G."/>
            <person name="Paoli F."/>
            <person name="Bruttini M."/>
            <person name="Carapelli A."/>
            <person name="Frati F."/>
            <person name="Nardi F."/>
        </authorList>
    </citation>
    <scope>NUCLEOTIDE SEQUENCE [LARGE SCALE GENOMIC DNA]</scope>
    <source>
        <strain evidence="1">DMR45628</strain>
    </source>
</reference>
<proteinExistence type="predicted"/>
<dbReference type="Proteomes" id="UP001458880">
    <property type="component" value="Unassembled WGS sequence"/>
</dbReference>
<sequence length="180" mass="20952">MDFTRSLLHADDAREAGSLASIAAFLFTPSDLAALVRFLESVYSTPSSQLFALQFGGWKAVFRYASFPLHANFSEMKSVRFNTQPDFNFFQQKVGETYDGEMYANRYMARTNREKDTVYVSRYVKQEEHHNKGHIKLIVLHDAIETKEKRSKAAQQVKYLTEKEKQIFKEINRNVNKDNY</sequence>
<evidence type="ECO:0000313" key="2">
    <source>
        <dbReference type="Proteomes" id="UP001458880"/>
    </source>
</evidence>
<protein>
    <submittedName>
        <fullName evidence="1">Uncharacterized protein</fullName>
    </submittedName>
</protein>
<accession>A0AAW1K2C7</accession>
<evidence type="ECO:0000313" key="1">
    <source>
        <dbReference type="EMBL" id="KAK9711659.1"/>
    </source>
</evidence>
<organism evidence="1 2">
    <name type="scientific">Popillia japonica</name>
    <name type="common">Japanese beetle</name>
    <dbReference type="NCBI Taxonomy" id="7064"/>
    <lineage>
        <taxon>Eukaryota</taxon>
        <taxon>Metazoa</taxon>
        <taxon>Ecdysozoa</taxon>
        <taxon>Arthropoda</taxon>
        <taxon>Hexapoda</taxon>
        <taxon>Insecta</taxon>
        <taxon>Pterygota</taxon>
        <taxon>Neoptera</taxon>
        <taxon>Endopterygota</taxon>
        <taxon>Coleoptera</taxon>
        <taxon>Polyphaga</taxon>
        <taxon>Scarabaeiformia</taxon>
        <taxon>Scarabaeidae</taxon>
        <taxon>Rutelinae</taxon>
        <taxon>Popillia</taxon>
    </lineage>
</organism>
<dbReference type="AlphaFoldDB" id="A0AAW1K2C7"/>
<dbReference type="EMBL" id="JASPKY010000276">
    <property type="protein sequence ID" value="KAK9711659.1"/>
    <property type="molecule type" value="Genomic_DNA"/>
</dbReference>
<gene>
    <name evidence="1" type="ORF">QE152_g25323</name>
</gene>